<dbReference type="Proteomes" id="UP000232060">
    <property type="component" value="Unassembled WGS sequence"/>
</dbReference>
<organism evidence="1 2">
    <name type="scientific">Aeromonas lusitana</name>
    <dbReference type="NCBI Taxonomy" id="931529"/>
    <lineage>
        <taxon>Bacteria</taxon>
        <taxon>Pseudomonadati</taxon>
        <taxon>Pseudomonadota</taxon>
        <taxon>Gammaproteobacteria</taxon>
        <taxon>Aeromonadales</taxon>
        <taxon>Aeromonadaceae</taxon>
        <taxon>Aeromonas</taxon>
    </lineage>
</organism>
<evidence type="ECO:0000313" key="1">
    <source>
        <dbReference type="EMBL" id="PJC93730.1"/>
    </source>
</evidence>
<dbReference type="RefSeq" id="WP_100859478.1">
    <property type="nucleotide sequence ID" value="NZ_PGCP01000011.1"/>
</dbReference>
<dbReference type="Gene3D" id="3.40.50.2300">
    <property type="match status" value="1"/>
</dbReference>
<protein>
    <recommendedName>
        <fullName evidence="3">Response regulator</fullName>
    </recommendedName>
</protein>
<dbReference type="AlphaFoldDB" id="A0A2M8HB16"/>
<sequence>MRLDFNVLWVDDQPASVVHQIKSIALQMANEGFEFKPRQCTTLAQMEEVISEDVFTDEVDLILVDWDLGNNEHGEDAIERIRQIVQYKDVVFYSGQAAVVELRQKAYEKQLEGVYCAGRADLVDEVIGVFESLIKKVLDLDHTRGIVMGATSDIDHMVNTCLTLAHNKLNDTGKAKFIEEAMRRVMEQVENIARQGEKLKAAPSVEALFNTHMLFTSDHRLRMLASILGMDEFEAHATGIATVKAYREGVVRERNTLGHVVMVPQGKPNSVIDDAGKVVDMVQMRELRKLILNLRADFRALLDSMQT</sequence>
<name>A0A2M8HB16_9GAMM</name>
<evidence type="ECO:0000313" key="2">
    <source>
        <dbReference type="Proteomes" id="UP000232060"/>
    </source>
</evidence>
<dbReference type="EMBL" id="PGCP01000011">
    <property type="protein sequence ID" value="PJC93730.1"/>
    <property type="molecule type" value="Genomic_DNA"/>
</dbReference>
<evidence type="ECO:0008006" key="3">
    <source>
        <dbReference type="Google" id="ProtNLM"/>
    </source>
</evidence>
<keyword evidence="2" id="KW-1185">Reference proteome</keyword>
<gene>
    <name evidence="1" type="ORF">CUC44_08230</name>
</gene>
<comment type="caution">
    <text evidence="1">The sequence shown here is derived from an EMBL/GenBank/DDBJ whole genome shotgun (WGS) entry which is preliminary data.</text>
</comment>
<reference evidence="1 2" key="1">
    <citation type="submission" date="2017-11" db="EMBL/GenBank/DDBJ databases">
        <title>Draft genome sequence of environmental isolate Aeromonas lusitania sp. nov. MDC 2473.</title>
        <authorList>
            <person name="Colston S.M."/>
            <person name="Navarro A."/>
            <person name="Martinez-Murcia A.J."/>
            <person name="Graf J."/>
        </authorList>
    </citation>
    <scope>NUCLEOTIDE SEQUENCE [LARGE SCALE GENOMIC DNA]</scope>
    <source>
        <strain evidence="1 2">MDC 2473</strain>
    </source>
</reference>
<accession>A0A2M8HB16</accession>
<proteinExistence type="predicted"/>
<dbReference type="OrthoDB" id="7284229at2"/>